<dbReference type="EC" id="4.1.1.112" evidence="9"/>
<evidence type="ECO:0000313" key="10">
    <source>
        <dbReference type="EMBL" id="MBM7714278.1"/>
    </source>
</evidence>
<evidence type="ECO:0000256" key="2">
    <source>
        <dbReference type="ARBA" id="ARBA00001968"/>
    </source>
</evidence>
<evidence type="ECO:0000256" key="3">
    <source>
        <dbReference type="ARBA" id="ARBA00008621"/>
    </source>
</evidence>
<comment type="catalytic activity">
    <reaction evidence="8 9">
        <text>oxaloacetate + H(+) = pyruvate + CO2</text>
        <dbReference type="Rhea" id="RHEA:15641"/>
        <dbReference type="ChEBI" id="CHEBI:15361"/>
        <dbReference type="ChEBI" id="CHEBI:15378"/>
        <dbReference type="ChEBI" id="CHEBI:16452"/>
        <dbReference type="ChEBI" id="CHEBI:16526"/>
        <dbReference type="EC" id="4.1.1.112"/>
    </reaction>
</comment>
<evidence type="ECO:0000256" key="7">
    <source>
        <dbReference type="ARBA" id="ARBA00025046"/>
    </source>
</evidence>
<dbReference type="CDD" id="cd16841">
    <property type="entry name" value="RraA_family"/>
    <property type="match status" value="1"/>
</dbReference>
<gene>
    <name evidence="10" type="ORF">JOC94_001250</name>
</gene>
<dbReference type="Proteomes" id="UP000823485">
    <property type="component" value="Unassembled WGS sequence"/>
</dbReference>
<dbReference type="RefSeq" id="WP_077113111.1">
    <property type="nucleotide sequence ID" value="NZ_JAFBFH010000006.1"/>
</dbReference>
<evidence type="ECO:0000256" key="6">
    <source>
        <dbReference type="ARBA" id="ARBA00023239"/>
    </source>
</evidence>
<comment type="similarity">
    <text evidence="3 9">Belongs to the class II aldolase/RraA-like family.</text>
</comment>
<dbReference type="NCBIfam" id="TIGR01935">
    <property type="entry name" value="NOT-MenG"/>
    <property type="match status" value="1"/>
</dbReference>
<comment type="caution">
    <text evidence="10">The sequence shown here is derived from an EMBL/GenBank/DDBJ whole genome shotgun (WGS) entry which is preliminary data.</text>
</comment>
<organism evidence="10 11">
    <name type="scientific">Siminovitchia thermophila</name>
    <dbReference type="NCBI Taxonomy" id="1245522"/>
    <lineage>
        <taxon>Bacteria</taxon>
        <taxon>Bacillati</taxon>
        <taxon>Bacillota</taxon>
        <taxon>Bacilli</taxon>
        <taxon>Bacillales</taxon>
        <taxon>Bacillaceae</taxon>
        <taxon>Siminovitchia</taxon>
    </lineage>
</organism>
<sequence>MTNFKTADLCDHHSEHVQVCKIDFHSYGKKARFFGKVETVKVHEDNVLFLQALENVPEHSVVVVDGEGSRNCALMGDRLAGIAAARGLAGVIINGCVRDSADLANINVGILAIGTNPLKSKKEGKGERGGILEFGGVTWKPGDYVYADEDGVIVSDRELG</sequence>
<comment type="catalytic activity">
    <reaction evidence="1 9">
        <text>4-hydroxy-4-methyl-2-oxoglutarate = 2 pyruvate</text>
        <dbReference type="Rhea" id="RHEA:22748"/>
        <dbReference type="ChEBI" id="CHEBI:15361"/>
        <dbReference type="ChEBI" id="CHEBI:58276"/>
        <dbReference type="EC" id="4.1.3.17"/>
    </reaction>
</comment>
<comment type="cofactor">
    <cofactor evidence="2 9">
        <name>a divalent metal cation</name>
        <dbReference type="ChEBI" id="CHEBI:60240"/>
    </cofactor>
</comment>
<keyword evidence="11" id="KW-1185">Reference proteome</keyword>
<keyword evidence="6 9" id="KW-0456">Lyase</keyword>
<evidence type="ECO:0000256" key="8">
    <source>
        <dbReference type="ARBA" id="ARBA00047973"/>
    </source>
</evidence>
<dbReference type="Gene3D" id="3.50.30.40">
    <property type="entry name" value="Ribonuclease E inhibitor RraA/RraA-like"/>
    <property type="match status" value="1"/>
</dbReference>
<dbReference type="SUPFAM" id="SSF89562">
    <property type="entry name" value="RraA-like"/>
    <property type="match status" value="1"/>
</dbReference>
<accession>A0ABS2R3R8</accession>
<evidence type="ECO:0000256" key="1">
    <source>
        <dbReference type="ARBA" id="ARBA00001342"/>
    </source>
</evidence>
<protein>
    <recommendedName>
        <fullName evidence="9">4-hydroxy-4-methyl-2-oxoglutarate aldolase</fullName>
        <shortName evidence="9">HMG aldolase</shortName>
        <ecNumber evidence="9">4.1.1.112</ecNumber>
        <ecNumber evidence="9">4.1.3.17</ecNumber>
    </recommendedName>
    <alternativeName>
        <fullName evidence="9">Oxaloacetate decarboxylase</fullName>
    </alternativeName>
</protein>
<proteinExistence type="inferred from homology"/>
<keyword evidence="5 9" id="KW-0479">Metal-binding</keyword>
<dbReference type="EMBL" id="JAFBFH010000006">
    <property type="protein sequence ID" value="MBM7714278.1"/>
    <property type="molecule type" value="Genomic_DNA"/>
</dbReference>
<dbReference type="InterPro" id="IPR036704">
    <property type="entry name" value="RraA/RraA-like_sf"/>
</dbReference>
<evidence type="ECO:0000256" key="5">
    <source>
        <dbReference type="ARBA" id="ARBA00022723"/>
    </source>
</evidence>
<evidence type="ECO:0000313" key="11">
    <source>
        <dbReference type="Proteomes" id="UP000823485"/>
    </source>
</evidence>
<name>A0ABS2R3R8_9BACI</name>
<reference evidence="10 11" key="1">
    <citation type="submission" date="2021-01" db="EMBL/GenBank/DDBJ databases">
        <title>Genomic Encyclopedia of Type Strains, Phase IV (KMG-IV): sequencing the most valuable type-strain genomes for metagenomic binning, comparative biology and taxonomic classification.</title>
        <authorList>
            <person name="Goeker M."/>
        </authorList>
    </citation>
    <scope>NUCLEOTIDE SEQUENCE [LARGE SCALE GENOMIC DNA]</scope>
    <source>
        <strain evidence="10 11">DSM 105453</strain>
    </source>
</reference>
<dbReference type="NCBIfam" id="NF006875">
    <property type="entry name" value="PRK09372.1"/>
    <property type="match status" value="1"/>
</dbReference>
<comment type="subunit">
    <text evidence="4 9">Homotrimer.</text>
</comment>
<dbReference type="InterPro" id="IPR005493">
    <property type="entry name" value="RraA/RraA-like"/>
</dbReference>
<comment type="function">
    <text evidence="7 9">Catalyzes the aldol cleavage of 4-hydroxy-4-methyl-2-oxoglutarate (HMG) into 2 molecules of pyruvate. Also contains a secondary oxaloacetate (OAA) decarboxylase activity due to the common pyruvate enolate transition state formed following C-C bond cleavage in the retro-aldol and decarboxylation reactions.</text>
</comment>
<dbReference type="PANTHER" id="PTHR33254">
    <property type="entry name" value="4-HYDROXY-4-METHYL-2-OXOGLUTARATE ALDOLASE 3-RELATED"/>
    <property type="match status" value="1"/>
</dbReference>
<dbReference type="InterPro" id="IPR010203">
    <property type="entry name" value="RraA"/>
</dbReference>
<evidence type="ECO:0000256" key="4">
    <source>
        <dbReference type="ARBA" id="ARBA00011233"/>
    </source>
</evidence>
<evidence type="ECO:0000256" key="9">
    <source>
        <dbReference type="RuleBase" id="RU004338"/>
    </source>
</evidence>
<dbReference type="PANTHER" id="PTHR33254:SF4">
    <property type="entry name" value="4-HYDROXY-4-METHYL-2-OXOGLUTARATE ALDOLASE 3-RELATED"/>
    <property type="match status" value="1"/>
</dbReference>
<dbReference type="Pfam" id="PF03737">
    <property type="entry name" value="RraA-like"/>
    <property type="match status" value="1"/>
</dbReference>
<dbReference type="EC" id="4.1.3.17" evidence="9"/>